<accession>A0A239GMY1</accession>
<feature type="domain" description="Gp5/Type VI secretion system Vgr protein OB-fold" evidence="4">
    <location>
        <begin position="385"/>
        <end position="452"/>
    </location>
</feature>
<dbReference type="Pfam" id="PF04717">
    <property type="entry name" value="Phage_base_V"/>
    <property type="match status" value="1"/>
</dbReference>
<dbReference type="InterPro" id="IPR050708">
    <property type="entry name" value="T6SS_VgrG/RHS"/>
</dbReference>
<dbReference type="Gene3D" id="2.30.110.50">
    <property type="match status" value="1"/>
</dbReference>
<dbReference type="SUPFAM" id="SSF69279">
    <property type="entry name" value="Phage tail proteins"/>
    <property type="match status" value="2"/>
</dbReference>
<dbReference type="Gene3D" id="3.55.50.10">
    <property type="entry name" value="Baseplate protein-like domains"/>
    <property type="match status" value="1"/>
</dbReference>
<evidence type="ECO:0000256" key="2">
    <source>
        <dbReference type="ARBA" id="ARBA00005558"/>
    </source>
</evidence>
<dbReference type="InterPro" id="IPR037026">
    <property type="entry name" value="Vgr_OB-fold_dom_sf"/>
</dbReference>
<dbReference type="GO" id="GO:0005576">
    <property type="term" value="C:extracellular region"/>
    <property type="evidence" value="ECO:0007669"/>
    <property type="project" value="UniProtKB-SubCell"/>
</dbReference>
<dbReference type="Pfam" id="PF22178">
    <property type="entry name" value="Gp5_trimer_C"/>
    <property type="match status" value="1"/>
</dbReference>
<dbReference type="InterPro" id="IPR054030">
    <property type="entry name" value="Gp5_Vgr_C"/>
</dbReference>
<protein>
    <submittedName>
        <fullName evidence="6">Type VI secretion system secreted protein VgrG</fullName>
    </submittedName>
</protein>
<dbReference type="AlphaFoldDB" id="A0A239GMY1"/>
<name>A0A239GMY1_9PSED</name>
<dbReference type="SUPFAM" id="SSF69349">
    <property type="entry name" value="Phage fibre proteins"/>
    <property type="match status" value="1"/>
</dbReference>
<dbReference type="Pfam" id="PF05954">
    <property type="entry name" value="Phage_GPD"/>
    <property type="match status" value="1"/>
</dbReference>
<dbReference type="NCBIfam" id="TIGR01646">
    <property type="entry name" value="vgr_GE"/>
    <property type="match status" value="1"/>
</dbReference>
<comment type="subcellular location">
    <subcellularLocation>
        <location evidence="1">Secreted</location>
    </subcellularLocation>
</comment>
<comment type="similarity">
    <text evidence="2">Belongs to the VgrG protein family.</text>
</comment>
<evidence type="ECO:0000259" key="4">
    <source>
        <dbReference type="Pfam" id="PF04717"/>
    </source>
</evidence>
<reference evidence="7" key="1">
    <citation type="submission" date="2017-06" db="EMBL/GenBank/DDBJ databases">
        <authorList>
            <person name="Varghese N."/>
            <person name="Submissions S."/>
        </authorList>
    </citation>
    <scope>NUCLEOTIDE SEQUENCE [LARGE SCALE GENOMIC DNA]</scope>
    <source>
        <strain evidence="7">CIP 108523</strain>
    </source>
</reference>
<gene>
    <name evidence="6" type="ORF">SAMN05216255_3047</name>
</gene>
<evidence type="ECO:0000259" key="5">
    <source>
        <dbReference type="Pfam" id="PF22178"/>
    </source>
</evidence>
<feature type="domain" description="Gp5/Type VI secretion system Vgr C-terminal trimerisation" evidence="5">
    <location>
        <begin position="469"/>
        <end position="574"/>
    </location>
</feature>
<dbReference type="PANTHER" id="PTHR32305">
    <property type="match status" value="1"/>
</dbReference>
<dbReference type="SUPFAM" id="SSF69255">
    <property type="entry name" value="gp5 N-terminal domain-like"/>
    <property type="match status" value="1"/>
</dbReference>
<dbReference type="EMBL" id="FZOG01000004">
    <property type="protein sequence ID" value="SNS70108.1"/>
    <property type="molecule type" value="Genomic_DNA"/>
</dbReference>
<evidence type="ECO:0000256" key="1">
    <source>
        <dbReference type="ARBA" id="ARBA00004613"/>
    </source>
</evidence>
<dbReference type="Proteomes" id="UP000242915">
    <property type="component" value="Unassembled WGS sequence"/>
</dbReference>
<keyword evidence="3" id="KW-0964">Secreted</keyword>
<organism evidence="6 7">
    <name type="scientific">Pseudomonas segetis</name>
    <dbReference type="NCBI Taxonomy" id="298908"/>
    <lineage>
        <taxon>Bacteria</taxon>
        <taxon>Pseudomonadati</taxon>
        <taxon>Pseudomonadota</taxon>
        <taxon>Gammaproteobacteria</taxon>
        <taxon>Pseudomonadales</taxon>
        <taxon>Pseudomonadaceae</taxon>
        <taxon>Pseudomonas</taxon>
    </lineage>
</organism>
<evidence type="ECO:0000313" key="6">
    <source>
        <dbReference type="EMBL" id="SNS70108.1"/>
    </source>
</evidence>
<dbReference type="InterPro" id="IPR006533">
    <property type="entry name" value="T6SS_Vgr_RhsGE"/>
</dbReference>
<dbReference type="Gene3D" id="2.40.50.230">
    <property type="entry name" value="Gp5 N-terminal domain"/>
    <property type="match status" value="1"/>
</dbReference>
<sequence>MDANQAHISLTVSGFNSDLQVLKFDGSEALNELYQFDIELVSETPDLDLDSLINQPAYLSFGPEQKGVHGVVYSAQQGDSGKRLTRYRISLMPQLAYLMHSVDQRIFQHMTVQQIISDVLNKNGIQADAYRFQLGSYVYPEREYRVQYNETDLHFIQRLCEEEGISFHFQHSADSHVLVFGDDQTVFPTLAPLAYHPDSGMAAANAVVKSLLVTLETRSSAASFRDYNFEKPKLTLDGEYKAEFLPELEVYEYPGRFTERARGKHLAKRALERLRTGYEIAAGRSDASLLSGSFLSLSNHPRAQYNDLWLIHSVEHQGRQPQVLEESVSSDVKAEDGFTQGYRNSFVATPWDITFRPPLKHRKAKVQGAQRAIVTGPQGEEIHCDEYGRVKVQFFWDRVGQADEQTSCWLRVSNSWAGNAYGAVTIPRIGMEVLVSFFEGDPDQPIVSGCLYHKEHAVPYALPENKTRSTFKTNSSLGGAGFNELRIEDKAGQEQIFVHAQRDWDQRVENDQKIHVGNERHDTVEANSYSEFKAKEHRMTHLDRKTAVDASDHLNVGVTQHAKIGVGQFVEAGTEIHYYAGSKVVIDAGMELTAKGGGSFVKVDPSGITFSGATIKINSGGAPGVGSGIALLLPNIGQPADQAVPGELLVPAQRRALMRKAPRCAICEKAAEEGAA</sequence>
<evidence type="ECO:0000313" key="7">
    <source>
        <dbReference type="Proteomes" id="UP000242915"/>
    </source>
</evidence>
<dbReference type="RefSeq" id="WP_089360407.1">
    <property type="nucleotide sequence ID" value="NZ_FZOG01000004.1"/>
</dbReference>
<evidence type="ECO:0000256" key="3">
    <source>
        <dbReference type="ARBA" id="ARBA00022525"/>
    </source>
</evidence>
<dbReference type="InterPro" id="IPR006531">
    <property type="entry name" value="Gp5/Vgr_OB"/>
</dbReference>
<proteinExistence type="inferred from homology"/>
<dbReference type="NCBIfam" id="TIGR03361">
    <property type="entry name" value="VI_Rhs_Vgr"/>
    <property type="match status" value="1"/>
</dbReference>
<dbReference type="PANTHER" id="PTHR32305:SF15">
    <property type="entry name" value="PROTEIN RHSA-RELATED"/>
    <property type="match status" value="1"/>
</dbReference>
<dbReference type="InterPro" id="IPR017847">
    <property type="entry name" value="T6SS_RhsGE_Vgr_subset"/>
</dbReference>
<keyword evidence="7" id="KW-1185">Reference proteome</keyword>
<dbReference type="Gene3D" id="4.10.220.110">
    <property type="match status" value="1"/>
</dbReference>